<accession>B9T0G5</accession>
<gene>
    <name evidence="1" type="ORF">RCOM_1113250</name>
</gene>
<organism evidence="1 2">
    <name type="scientific">Ricinus communis</name>
    <name type="common">Castor bean</name>
    <dbReference type="NCBI Taxonomy" id="3988"/>
    <lineage>
        <taxon>Eukaryota</taxon>
        <taxon>Viridiplantae</taxon>
        <taxon>Streptophyta</taxon>
        <taxon>Embryophyta</taxon>
        <taxon>Tracheophyta</taxon>
        <taxon>Spermatophyta</taxon>
        <taxon>Magnoliopsida</taxon>
        <taxon>eudicotyledons</taxon>
        <taxon>Gunneridae</taxon>
        <taxon>Pentapetalae</taxon>
        <taxon>rosids</taxon>
        <taxon>fabids</taxon>
        <taxon>Malpighiales</taxon>
        <taxon>Euphorbiaceae</taxon>
        <taxon>Acalyphoideae</taxon>
        <taxon>Acalypheae</taxon>
        <taxon>Ricinus</taxon>
    </lineage>
</organism>
<proteinExistence type="predicted"/>
<evidence type="ECO:0000313" key="1">
    <source>
        <dbReference type="EMBL" id="EEF30654.1"/>
    </source>
</evidence>
<protein>
    <submittedName>
        <fullName evidence="1">Uncharacterized protein</fullName>
    </submittedName>
</protein>
<name>B9T0G5_RICCO</name>
<dbReference type="Proteomes" id="UP000008311">
    <property type="component" value="Unassembled WGS sequence"/>
</dbReference>
<dbReference type="AlphaFoldDB" id="B9T0G5"/>
<reference evidence="2" key="1">
    <citation type="journal article" date="2010" name="Nat. Biotechnol.">
        <title>Draft genome sequence of the oilseed species Ricinus communis.</title>
        <authorList>
            <person name="Chan A.P."/>
            <person name="Crabtree J."/>
            <person name="Zhao Q."/>
            <person name="Lorenzi H."/>
            <person name="Orvis J."/>
            <person name="Puiu D."/>
            <person name="Melake-Berhan A."/>
            <person name="Jones K.M."/>
            <person name="Redman J."/>
            <person name="Chen G."/>
            <person name="Cahoon E.B."/>
            <person name="Gedil M."/>
            <person name="Stanke M."/>
            <person name="Haas B.J."/>
            <person name="Wortman J.R."/>
            <person name="Fraser-Liggett C.M."/>
            <person name="Ravel J."/>
            <person name="Rabinowicz P.D."/>
        </authorList>
    </citation>
    <scope>NUCLEOTIDE SEQUENCE [LARGE SCALE GENOMIC DNA]</scope>
    <source>
        <strain evidence="2">cv. Hale</strain>
    </source>
</reference>
<evidence type="ECO:0000313" key="2">
    <source>
        <dbReference type="Proteomes" id="UP000008311"/>
    </source>
</evidence>
<dbReference type="InParanoid" id="B9T0G5"/>
<dbReference type="EMBL" id="EQ974303">
    <property type="protein sequence ID" value="EEF30654.1"/>
    <property type="molecule type" value="Genomic_DNA"/>
</dbReference>
<sequence>MASTFDLDHTYLLQKEYDHLIRIRPIDEGSYFFDAIEVPRNLFFYFCLEGVVLPNLTLEVGDRKLLALTKIGFTASHTFLSRRSAKWKLNIYYSSFIPGVVIQDPAQNMRKSIGTHVGSNSQQSLVIVDVQSDGRARDSPKS</sequence>
<keyword evidence="2" id="KW-1185">Reference proteome</keyword>